<dbReference type="Proteomes" id="UP000593568">
    <property type="component" value="Unassembled WGS sequence"/>
</dbReference>
<reference evidence="1 2" key="1">
    <citation type="journal article" date="2019" name="Genome Biol. Evol.">
        <title>Insights into the evolution of the New World diploid cottons (Gossypium, subgenus Houzingenia) based on genome sequencing.</title>
        <authorList>
            <person name="Grover C.E."/>
            <person name="Arick M.A. 2nd"/>
            <person name="Thrash A."/>
            <person name="Conover J.L."/>
            <person name="Sanders W.S."/>
            <person name="Peterson D.G."/>
            <person name="Frelichowski J.E."/>
            <person name="Scheffler J.A."/>
            <person name="Scheffler B.E."/>
            <person name="Wendel J.F."/>
        </authorList>
    </citation>
    <scope>NUCLEOTIDE SEQUENCE [LARGE SCALE GENOMIC DNA]</scope>
    <source>
        <strain evidence="1">8</strain>
        <tissue evidence="1">Leaf</tissue>
    </source>
</reference>
<accession>A0A7J9F4R6</accession>
<dbReference type="EMBL" id="JABEZW010000011">
    <property type="protein sequence ID" value="MBA0780299.1"/>
    <property type="molecule type" value="Genomic_DNA"/>
</dbReference>
<organism evidence="1 2">
    <name type="scientific">Gossypium trilobum</name>
    <dbReference type="NCBI Taxonomy" id="34281"/>
    <lineage>
        <taxon>Eukaryota</taxon>
        <taxon>Viridiplantae</taxon>
        <taxon>Streptophyta</taxon>
        <taxon>Embryophyta</taxon>
        <taxon>Tracheophyta</taxon>
        <taxon>Spermatophyta</taxon>
        <taxon>Magnoliopsida</taxon>
        <taxon>eudicotyledons</taxon>
        <taxon>Gunneridae</taxon>
        <taxon>Pentapetalae</taxon>
        <taxon>rosids</taxon>
        <taxon>malvids</taxon>
        <taxon>Malvales</taxon>
        <taxon>Malvaceae</taxon>
        <taxon>Malvoideae</taxon>
        <taxon>Gossypium</taxon>
    </lineage>
</organism>
<dbReference type="AlphaFoldDB" id="A0A7J9F4R6"/>
<evidence type="ECO:0000313" key="2">
    <source>
        <dbReference type="Proteomes" id="UP000593568"/>
    </source>
</evidence>
<sequence length="76" mass="8799">MVKVRLYSHRALHHMIAMTMDLVMRTHQLCRLGEALEQIPFSRLKKWCWNLTVVSLEVHISIGCIKGPLMLVLITS</sequence>
<proteinExistence type="predicted"/>
<gene>
    <name evidence="1" type="ORF">Gotri_004417</name>
</gene>
<name>A0A7J9F4R6_9ROSI</name>
<protein>
    <submittedName>
        <fullName evidence="1">Uncharacterized protein</fullName>
    </submittedName>
</protein>
<comment type="caution">
    <text evidence="1">The sequence shown here is derived from an EMBL/GenBank/DDBJ whole genome shotgun (WGS) entry which is preliminary data.</text>
</comment>
<evidence type="ECO:0000313" key="1">
    <source>
        <dbReference type="EMBL" id="MBA0780299.1"/>
    </source>
</evidence>
<keyword evidence="2" id="KW-1185">Reference proteome</keyword>